<sequence length="90" mass="9810">MKIGLLLIALGYGYKIFLDAAKQKVKNLRLLGQLVGAIMMTVAIAGIVCMVTCYMSAGFCSMGQKMGYKSMCPIFGKQMPYSDMKTVPVK</sequence>
<gene>
    <name evidence="2" type="ORF">COV74_02320</name>
</gene>
<evidence type="ECO:0000313" key="2">
    <source>
        <dbReference type="EMBL" id="PIQ87000.1"/>
    </source>
</evidence>
<comment type="caution">
    <text evidence="2">The sequence shown here is derived from an EMBL/GenBank/DDBJ whole genome shotgun (WGS) entry which is preliminary data.</text>
</comment>
<keyword evidence="1" id="KW-1133">Transmembrane helix</keyword>
<keyword evidence="1" id="KW-0472">Membrane</keyword>
<dbReference type="Proteomes" id="UP000230859">
    <property type="component" value="Unassembled WGS sequence"/>
</dbReference>
<feature type="transmembrane region" description="Helical" evidence="1">
    <location>
        <begin position="31"/>
        <end position="57"/>
    </location>
</feature>
<reference evidence="2 3" key="1">
    <citation type="submission" date="2017-09" db="EMBL/GenBank/DDBJ databases">
        <title>Depth-based differentiation of microbial function through sediment-hosted aquifers and enrichment of novel symbionts in the deep terrestrial subsurface.</title>
        <authorList>
            <person name="Probst A.J."/>
            <person name="Ladd B."/>
            <person name="Jarett J.K."/>
            <person name="Geller-Mcgrath D.E."/>
            <person name="Sieber C.M."/>
            <person name="Emerson J.B."/>
            <person name="Anantharaman K."/>
            <person name="Thomas B.C."/>
            <person name="Malmstrom R."/>
            <person name="Stieglmeier M."/>
            <person name="Klingl A."/>
            <person name="Woyke T."/>
            <person name="Ryan C.M."/>
            <person name="Banfield J.F."/>
        </authorList>
    </citation>
    <scope>NUCLEOTIDE SEQUENCE [LARGE SCALE GENOMIC DNA]</scope>
    <source>
        <strain evidence="2">CG11_big_fil_rev_8_21_14_0_20_45_26</strain>
    </source>
</reference>
<keyword evidence="1" id="KW-0812">Transmembrane</keyword>
<evidence type="ECO:0000313" key="3">
    <source>
        <dbReference type="Proteomes" id="UP000230859"/>
    </source>
</evidence>
<accession>A0A2H0LRD5</accession>
<dbReference type="AlphaFoldDB" id="A0A2H0LRD5"/>
<evidence type="ECO:0000256" key="1">
    <source>
        <dbReference type="SAM" id="Phobius"/>
    </source>
</evidence>
<dbReference type="EMBL" id="PCVY01000022">
    <property type="protein sequence ID" value="PIQ87000.1"/>
    <property type="molecule type" value="Genomic_DNA"/>
</dbReference>
<organism evidence="2 3">
    <name type="scientific">Candidatus Abzuiibacterium crystallinum</name>
    <dbReference type="NCBI Taxonomy" id="1974748"/>
    <lineage>
        <taxon>Bacteria</taxon>
        <taxon>Pseudomonadati</taxon>
        <taxon>Candidatus Omnitrophota</taxon>
        <taxon>Candidatus Abzuiibacterium</taxon>
    </lineage>
</organism>
<protein>
    <submittedName>
        <fullName evidence="2">Uncharacterized protein</fullName>
    </submittedName>
</protein>
<proteinExistence type="predicted"/>
<name>A0A2H0LRD5_9BACT</name>